<dbReference type="PANTHER" id="PTHR33823">
    <property type="entry name" value="RNA POLYMERASE-BINDING TRANSCRIPTION FACTOR DKSA-RELATED"/>
    <property type="match status" value="1"/>
</dbReference>
<dbReference type="PANTHER" id="PTHR33823:SF4">
    <property type="entry name" value="GENERAL STRESS PROTEIN 16O"/>
    <property type="match status" value="1"/>
</dbReference>
<evidence type="ECO:0000259" key="5">
    <source>
        <dbReference type="Pfam" id="PF01258"/>
    </source>
</evidence>
<dbReference type="RefSeq" id="WP_047910884.1">
    <property type="nucleotide sequence ID" value="NZ_CP118101.1"/>
</dbReference>
<keyword evidence="9" id="KW-1185">Reference proteome</keyword>
<reference evidence="6 9" key="1">
    <citation type="submission" date="2023-02" db="EMBL/GenBank/DDBJ databases">
        <title>Pathogen: clinical or host-associated sample.</title>
        <authorList>
            <person name="Hergert J."/>
            <person name="Casey R."/>
            <person name="Wagner J."/>
            <person name="Young E.L."/>
            <person name="Oakeson K.F."/>
        </authorList>
    </citation>
    <scope>NUCLEOTIDE SEQUENCE</scope>
    <source>
        <strain evidence="7 9">2022CK-00829</strain>
        <strain evidence="6">2022CK-00830</strain>
    </source>
</reference>
<organism evidence="6 8">
    <name type="scientific">Paenibacillus urinalis</name>
    <dbReference type="NCBI Taxonomy" id="521520"/>
    <lineage>
        <taxon>Bacteria</taxon>
        <taxon>Bacillati</taxon>
        <taxon>Bacillota</taxon>
        <taxon>Bacilli</taxon>
        <taxon>Bacillales</taxon>
        <taxon>Paenibacillaceae</taxon>
        <taxon>Paenibacillus</taxon>
    </lineage>
</organism>
<name>A0AAX3MWK4_9BACL</name>
<evidence type="ECO:0000256" key="2">
    <source>
        <dbReference type="ARBA" id="ARBA00022771"/>
    </source>
</evidence>
<evidence type="ECO:0000313" key="8">
    <source>
        <dbReference type="Proteomes" id="UP001220962"/>
    </source>
</evidence>
<feature type="domain" description="Zinc finger DksA/TraR C4-type" evidence="5">
    <location>
        <begin position="90"/>
        <end position="118"/>
    </location>
</feature>
<dbReference type="Proteomes" id="UP001220962">
    <property type="component" value="Chromosome"/>
</dbReference>
<evidence type="ECO:0000313" key="9">
    <source>
        <dbReference type="Proteomes" id="UP001221519"/>
    </source>
</evidence>
<dbReference type="AlphaFoldDB" id="A0AAX3MWK4"/>
<proteinExistence type="predicted"/>
<dbReference type="SUPFAM" id="SSF109635">
    <property type="entry name" value="DnaK suppressor protein DksA, alpha-hairpin domain"/>
    <property type="match status" value="1"/>
</dbReference>
<dbReference type="EMBL" id="CP118108">
    <property type="protein sequence ID" value="WDI01227.1"/>
    <property type="molecule type" value="Genomic_DNA"/>
</dbReference>
<dbReference type="NCBIfam" id="TIGR02890">
    <property type="entry name" value="bacill_yteA"/>
    <property type="match status" value="1"/>
</dbReference>
<dbReference type="SUPFAM" id="SSF57716">
    <property type="entry name" value="Glucocorticoid receptor-like (DNA-binding domain)"/>
    <property type="match status" value="1"/>
</dbReference>
<keyword evidence="2" id="KW-0863">Zinc-finger</keyword>
<accession>A0AAX3MWK4</accession>
<gene>
    <name evidence="6" type="ORF">PUW23_18555</name>
    <name evidence="7" type="ORF">PUW25_18390</name>
</gene>
<keyword evidence="1" id="KW-0479">Metal-binding</keyword>
<dbReference type="Pfam" id="PF01258">
    <property type="entry name" value="zf-dskA_traR"/>
    <property type="match status" value="1"/>
</dbReference>
<evidence type="ECO:0000256" key="4">
    <source>
        <dbReference type="PROSITE-ProRule" id="PRU00510"/>
    </source>
</evidence>
<evidence type="ECO:0000256" key="1">
    <source>
        <dbReference type="ARBA" id="ARBA00022723"/>
    </source>
</evidence>
<dbReference type="InterPro" id="IPR014240">
    <property type="entry name" value="YteA"/>
</dbReference>
<dbReference type="Proteomes" id="UP001221519">
    <property type="component" value="Chromosome"/>
</dbReference>
<dbReference type="PROSITE" id="PS51128">
    <property type="entry name" value="ZF_DKSA_2"/>
    <property type="match status" value="1"/>
</dbReference>
<keyword evidence="3" id="KW-0862">Zinc</keyword>
<dbReference type="InterPro" id="IPR037187">
    <property type="entry name" value="DnaK_N"/>
</dbReference>
<sequence length="244" mass="28216">MTHLTKQEWNSLKKQLLEQQHDIEQREKESDHYGLSGSTRYEAGELTTFDNHPGDVATEMYEREKDISLNEHDEFMLERIKSALNHMEEGDYGICAVCSKPIPYERLNAVPYTIYCREHAPETSVSEDRPIEEEFLSPPFGRTSLDEKDTQNGFDGEDTWQILENYGNSNTPALQEGNNNDDYDAMYMEAAEEIDGCVEAYESFLATDIYGQNVSVVRNKQYRRYLENHEGMSILEPDVIEDEL</sequence>
<evidence type="ECO:0000313" key="7">
    <source>
        <dbReference type="EMBL" id="WDI01227.1"/>
    </source>
</evidence>
<feature type="zinc finger region" description="dksA C4-type" evidence="4">
    <location>
        <begin position="95"/>
        <end position="119"/>
    </location>
</feature>
<dbReference type="EMBL" id="CP118101">
    <property type="protein sequence ID" value="WDH81511.1"/>
    <property type="molecule type" value="Genomic_DNA"/>
</dbReference>
<protein>
    <submittedName>
        <fullName evidence="6">TraR/DksA C4-type zinc finger protein</fullName>
    </submittedName>
</protein>
<dbReference type="InterPro" id="IPR000962">
    <property type="entry name" value="Znf_DskA_TraR"/>
</dbReference>
<evidence type="ECO:0000256" key="3">
    <source>
        <dbReference type="ARBA" id="ARBA00022833"/>
    </source>
</evidence>
<dbReference type="Gene3D" id="1.20.120.910">
    <property type="entry name" value="DksA, coiled-coil domain"/>
    <property type="match status" value="1"/>
</dbReference>
<evidence type="ECO:0000313" key="6">
    <source>
        <dbReference type="EMBL" id="WDH81511.1"/>
    </source>
</evidence>
<dbReference type="GO" id="GO:0008270">
    <property type="term" value="F:zinc ion binding"/>
    <property type="evidence" value="ECO:0007669"/>
    <property type="project" value="UniProtKB-KW"/>
</dbReference>